<sequence>MEAILFPASNLKMFCSSCGQNCPLEAKYCHKCGDRLQENVTEREASVDELIQGYFHRGYPYQAIVGLLEKQDDVRMHVRTLKRKLKGLKRKAANHDENIIRELIKQEMQGAGSLAGYRYIWHALRLRHHVNVPRSQVASIMKEIDPQGVQERRSRRLKRRAYVSYGPNFCWHLDGYDKLKPYGFPIHGCICGYSRRMISLEVDQSNNNPKIPATFFLDPVRNVGGCPRIVRSDCGTEKVVLAAMQCYFRKAGNDEFAAEKAHQYGSSPSNQRIEGWWSSFAQSRANWWINFFKHMCESRVLELGNVFHMECLWFCFSKVIQNELDKVRDHWNSHYIRRSRHDIVAGVPDILYYLPENSGAVDCLVPVSQAQIREVEPQCDMEVDEDHYKEYFEHIMGIAGWNYPLNERDAFDLFQSFKQLQVNG</sequence>
<keyword evidence="4" id="KW-1185">Reference proteome</keyword>
<feature type="domain" description="Integrase core" evidence="2">
    <location>
        <begin position="164"/>
        <end position="341"/>
    </location>
</feature>
<feature type="domain" description="HTH-like" evidence="1">
    <location>
        <begin position="97"/>
        <end position="153"/>
    </location>
</feature>
<evidence type="ECO:0000313" key="4">
    <source>
        <dbReference type="Proteomes" id="UP001159405"/>
    </source>
</evidence>
<dbReference type="EMBL" id="CALNXK010000123">
    <property type="protein sequence ID" value="CAH3162344.1"/>
    <property type="molecule type" value="Genomic_DNA"/>
</dbReference>
<proteinExistence type="predicted"/>
<name>A0ABN8QDA3_9CNID</name>
<reference evidence="3 4" key="1">
    <citation type="submission" date="2022-05" db="EMBL/GenBank/DDBJ databases">
        <authorList>
            <consortium name="Genoscope - CEA"/>
            <person name="William W."/>
        </authorList>
    </citation>
    <scope>NUCLEOTIDE SEQUENCE [LARGE SCALE GENOMIC DNA]</scope>
</reference>
<dbReference type="PANTHER" id="PTHR46791">
    <property type="entry name" value="EXPRESSED PROTEIN"/>
    <property type="match status" value="1"/>
</dbReference>
<evidence type="ECO:0000313" key="3">
    <source>
        <dbReference type="EMBL" id="CAH3162344.1"/>
    </source>
</evidence>
<gene>
    <name evidence="3" type="ORF">PLOB_00005333</name>
</gene>
<evidence type="ECO:0000259" key="1">
    <source>
        <dbReference type="Pfam" id="PF13276"/>
    </source>
</evidence>
<dbReference type="Pfam" id="PF13276">
    <property type="entry name" value="HTH_21"/>
    <property type="match status" value="1"/>
</dbReference>
<dbReference type="InterPro" id="IPR025948">
    <property type="entry name" value="HTH-like_dom"/>
</dbReference>
<organism evidence="3 4">
    <name type="scientific">Porites lobata</name>
    <dbReference type="NCBI Taxonomy" id="104759"/>
    <lineage>
        <taxon>Eukaryota</taxon>
        <taxon>Metazoa</taxon>
        <taxon>Cnidaria</taxon>
        <taxon>Anthozoa</taxon>
        <taxon>Hexacorallia</taxon>
        <taxon>Scleractinia</taxon>
        <taxon>Fungiina</taxon>
        <taxon>Poritidae</taxon>
        <taxon>Porites</taxon>
    </lineage>
</organism>
<dbReference type="Pfam" id="PF24764">
    <property type="entry name" value="rva_4"/>
    <property type="match status" value="1"/>
</dbReference>
<accession>A0ABN8QDA3</accession>
<dbReference type="Proteomes" id="UP001159405">
    <property type="component" value="Unassembled WGS sequence"/>
</dbReference>
<protein>
    <submittedName>
        <fullName evidence="3">Uncharacterized protein</fullName>
    </submittedName>
</protein>
<dbReference type="PANTHER" id="PTHR46791:SF13">
    <property type="entry name" value="CLR5 DOMAIN-CONTAINING PROTEIN"/>
    <property type="match status" value="1"/>
</dbReference>
<comment type="caution">
    <text evidence="3">The sequence shown here is derived from an EMBL/GenBank/DDBJ whole genome shotgun (WGS) entry which is preliminary data.</text>
</comment>
<evidence type="ECO:0000259" key="2">
    <source>
        <dbReference type="Pfam" id="PF24764"/>
    </source>
</evidence>
<dbReference type="InterPro" id="IPR058913">
    <property type="entry name" value="Integrase_dom_put"/>
</dbReference>